<evidence type="ECO:0000313" key="3">
    <source>
        <dbReference type="EMBL" id="RMB13887.1"/>
    </source>
</evidence>
<organism evidence="3 4">
    <name type="scientific">Haloplanus aerogenes</name>
    <dbReference type="NCBI Taxonomy" id="660522"/>
    <lineage>
        <taxon>Archaea</taxon>
        <taxon>Methanobacteriati</taxon>
        <taxon>Methanobacteriota</taxon>
        <taxon>Stenosarchaea group</taxon>
        <taxon>Halobacteria</taxon>
        <taxon>Halobacteriales</taxon>
        <taxon>Haloferacaceae</taxon>
        <taxon>Haloplanus</taxon>
    </lineage>
</organism>
<reference evidence="3 4" key="1">
    <citation type="journal article" date="2015" name="Stand. Genomic Sci.">
        <title>Genomic Encyclopedia of Bacterial and Archaeal Type Strains, Phase III: the genomes of soil and plant-associated and newly described type strains.</title>
        <authorList>
            <person name="Whitman W.B."/>
            <person name="Woyke T."/>
            <person name="Klenk H.P."/>
            <person name="Zhou Y."/>
            <person name="Lilburn T.G."/>
            <person name="Beck B.J."/>
            <person name="De Vos P."/>
            <person name="Vandamme P."/>
            <person name="Eisen J.A."/>
            <person name="Garrity G."/>
            <person name="Hugenholtz P."/>
            <person name="Kyrpides N.C."/>
        </authorList>
    </citation>
    <scope>NUCLEOTIDE SEQUENCE [LARGE SCALE GENOMIC DNA]</scope>
    <source>
        <strain evidence="3 4">CGMCC 1.10124</strain>
    </source>
</reference>
<reference evidence="2 5" key="2">
    <citation type="submission" date="2018-07" db="EMBL/GenBank/DDBJ databases">
        <title>Genome sequences of Haloplanus aerogenes JCM 16430T.</title>
        <authorList>
            <person name="Kim Y.B."/>
            <person name="Roh S.W."/>
        </authorList>
    </citation>
    <scope>NUCLEOTIDE SEQUENCE [LARGE SCALE GENOMIC DNA]</scope>
    <source>
        <strain evidence="2 5">JCM 16430</strain>
    </source>
</reference>
<dbReference type="EMBL" id="REFS01000004">
    <property type="protein sequence ID" value="RMB13887.1"/>
    <property type="molecule type" value="Genomic_DNA"/>
</dbReference>
<feature type="region of interest" description="Disordered" evidence="1">
    <location>
        <begin position="273"/>
        <end position="293"/>
    </location>
</feature>
<evidence type="ECO:0000313" key="2">
    <source>
        <dbReference type="EMBL" id="AZH24901.1"/>
    </source>
</evidence>
<dbReference type="Proteomes" id="UP000277326">
    <property type="component" value="Unassembled WGS sequence"/>
</dbReference>
<dbReference type="InterPro" id="IPR006311">
    <property type="entry name" value="TAT_signal"/>
</dbReference>
<proteinExistence type="predicted"/>
<dbReference type="Proteomes" id="UP000282007">
    <property type="component" value="Chromosome"/>
</dbReference>
<reference evidence="3" key="3">
    <citation type="submission" date="2018-10" db="EMBL/GenBank/DDBJ databases">
        <authorList>
            <person name="Whitman W."/>
            <person name="Huntemann M."/>
            <person name="Clum A."/>
            <person name="Pillay M."/>
            <person name="Palaniappan K."/>
            <person name="Varghese N."/>
            <person name="Mikhailova N."/>
            <person name="Stamatis D."/>
            <person name="Reddy T."/>
            <person name="Daum C."/>
            <person name="Shapiro N."/>
            <person name="Ivanova N."/>
            <person name="Kyrpides N."/>
            <person name="Woyke T."/>
        </authorList>
    </citation>
    <scope>NUCLEOTIDE SEQUENCE</scope>
    <source>
        <strain evidence="3">CGMCC 1.10124</strain>
    </source>
</reference>
<dbReference type="AlphaFoldDB" id="A0A3M0CYW2"/>
<dbReference type="KEGG" id="haer:DU502_05750"/>
<gene>
    <name evidence="3" type="ORF">ATH50_2330</name>
    <name evidence="2" type="ORF">DU502_05750</name>
</gene>
<evidence type="ECO:0000313" key="4">
    <source>
        <dbReference type="Proteomes" id="UP000277326"/>
    </source>
</evidence>
<dbReference type="OrthoDB" id="237142at2157"/>
<dbReference type="GeneID" id="38470770"/>
<feature type="region of interest" description="Disordered" evidence="1">
    <location>
        <begin position="308"/>
        <end position="354"/>
    </location>
</feature>
<dbReference type="RefSeq" id="WP_121920937.1">
    <property type="nucleotide sequence ID" value="NZ_CP034145.1"/>
</dbReference>
<evidence type="ECO:0000256" key="1">
    <source>
        <dbReference type="SAM" id="MobiDB-lite"/>
    </source>
</evidence>
<protein>
    <submittedName>
        <fullName evidence="3">Uncharacterized protein</fullName>
    </submittedName>
</protein>
<feature type="compositionally biased region" description="Basic and acidic residues" evidence="1">
    <location>
        <begin position="317"/>
        <end position="333"/>
    </location>
</feature>
<dbReference type="PROSITE" id="PS51318">
    <property type="entry name" value="TAT"/>
    <property type="match status" value="1"/>
</dbReference>
<sequence length="354" mass="38514">MTDGRDLSRRKLLWAMATAGAAASAGSGTAAMMQDSENFDSEMIAGIVDLDTEPSWGTDSSFGTASEGDSGTETVTLSVSDNPSYLWFRTKCAQCEAVEEALFVRFGIDTDGDGTVDRWLSSDYLSLREAREQFGEGINLGELDPTDTWELVVEWEVRDGIRDDTNVDFDFDFYATQSRHVMNTDSVAPDWQCPGSCGGTGGDPDEESGISWVAFCSSETFSKRDIGFERSDDERKLGIRSLPASIDTIVIKYGTNLDVFDVSSRGGQFSLTVGDGTTHTQEGDSYAGTDRSNSLPCPDSYGCKYDFPGRNDPGGWECKDSRDDTNMQDRDSDPGSWSFHSLTETGGSLIGGER</sequence>
<name>A0A3M0CYW2_9EURY</name>
<keyword evidence="5" id="KW-1185">Reference proteome</keyword>
<evidence type="ECO:0000313" key="5">
    <source>
        <dbReference type="Proteomes" id="UP000282007"/>
    </source>
</evidence>
<accession>A0A3M0CYW2</accession>
<dbReference type="EMBL" id="CP034145">
    <property type="protein sequence ID" value="AZH24901.1"/>
    <property type="molecule type" value="Genomic_DNA"/>
</dbReference>